<reference evidence="2 3" key="1">
    <citation type="submission" date="2017-06" db="EMBL/GenBank/DDBJ databases">
        <authorList>
            <consortium name="Pathogen Informatics"/>
        </authorList>
    </citation>
    <scope>NUCLEOTIDE SEQUENCE [LARGE SCALE GENOMIC DNA]</scope>
    <source>
        <strain evidence="2 3">NCTC13788</strain>
    </source>
</reference>
<keyword evidence="1" id="KW-0472">Membrane</keyword>
<protein>
    <submittedName>
        <fullName evidence="2">Uncharacterized protein</fullName>
    </submittedName>
</protein>
<accession>A0A239SRB1</accession>
<evidence type="ECO:0000256" key="1">
    <source>
        <dbReference type="SAM" id="Phobius"/>
    </source>
</evidence>
<dbReference type="Proteomes" id="UP000215185">
    <property type="component" value="Chromosome 1"/>
</dbReference>
<evidence type="ECO:0000313" key="2">
    <source>
        <dbReference type="EMBL" id="SNU87779.1"/>
    </source>
</evidence>
<feature type="transmembrane region" description="Helical" evidence="1">
    <location>
        <begin position="7"/>
        <end position="24"/>
    </location>
</feature>
<dbReference type="AlphaFoldDB" id="A0A239SRB1"/>
<keyword evidence="1" id="KW-1133">Transmembrane helix</keyword>
<name>A0A239SRB1_9STRE</name>
<gene>
    <name evidence="2" type="ORF">SAMEA4412692_00777</name>
</gene>
<dbReference type="RefSeq" id="WP_018372676.1">
    <property type="nucleotide sequence ID" value="NZ_LT906439.1"/>
</dbReference>
<proteinExistence type="predicted"/>
<dbReference type="KEGG" id="smen:SAMEA4412692_0777"/>
<dbReference type="STRING" id="1123308.GCA_000380085_00119"/>
<keyword evidence="3" id="KW-1185">Reference proteome</keyword>
<organism evidence="2 3">
    <name type="scientific">Streptococcus merionis</name>
    <dbReference type="NCBI Taxonomy" id="400065"/>
    <lineage>
        <taxon>Bacteria</taxon>
        <taxon>Bacillati</taxon>
        <taxon>Bacillota</taxon>
        <taxon>Bacilli</taxon>
        <taxon>Lactobacillales</taxon>
        <taxon>Streptococcaceae</taxon>
        <taxon>Streptococcus</taxon>
    </lineage>
</organism>
<evidence type="ECO:0000313" key="3">
    <source>
        <dbReference type="Proteomes" id="UP000215185"/>
    </source>
</evidence>
<dbReference type="EMBL" id="LT906439">
    <property type="protein sequence ID" value="SNU87779.1"/>
    <property type="molecule type" value="Genomic_DNA"/>
</dbReference>
<sequence>MNKEQISYLIIALMMFLVGITYLLSADKTLGIVFVCSGTTFLALSSMDKKK</sequence>
<feature type="transmembrane region" description="Helical" evidence="1">
    <location>
        <begin position="30"/>
        <end position="47"/>
    </location>
</feature>
<keyword evidence="1" id="KW-0812">Transmembrane</keyword>